<evidence type="ECO:0000313" key="2">
    <source>
        <dbReference type="Proteomes" id="UP000054018"/>
    </source>
</evidence>
<organism evidence="1 2">
    <name type="scientific">Pisolithus microcarpus 441</name>
    <dbReference type="NCBI Taxonomy" id="765257"/>
    <lineage>
        <taxon>Eukaryota</taxon>
        <taxon>Fungi</taxon>
        <taxon>Dikarya</taxon>
        <taxon>Basidiomycota</taxon>
        <taxon>Agaricomycotina</taxon>
        <taxon>Agaricomycetes</taxon>
        <taxon>Agaricomycetidae</taxon>
        <taxon>Boletales</taxon>
        <taxon>Sclerodermatineae</taxon>
        <taxon>Pisolithaceae</taxon>
        <taxon>Pisolithus</taxon>
    </lineage>
</organism>
<gene>
    <name evidence="1" type="ORF">PISMIDRAFT_23199</name>
</gene>
<reference evidence="1 2" key="1">
    <citation type="submission" date="2014-04" db="EMBL/GenBank/DDBJ databases">
        <authorList>
            <consortium name="DOE Joint Genome Institute"/>
            <person name="Kuo A."/>
            <person name="Kohler A."/>
            <person name="Costa M.D."/>
            <person name="Nagy L.G."/>
            <person name="Floudas D."/>
            <person name="Copeland A."/>
            <person name="Barry K.W."/>
            <person name="Cichocki N."/>
            <person name="Veneault-Fourrey C."/>
            <person name="LaButti K."/>
            <person name="Lindquist E.A."/>
            <person name="Lipzen A."/>
            <person name="Lundell T."/>
            <person name="Morin E."/>
            <person name="Murat C."/>
            <person name="Sun H."/>
            <person name="Tunlid A."/>
            <person name="Henrissat B."/>
            <person name="Grigoriev I.V."/>
            <person name="Hibbett D.S."/>
            <person name="Martin F."/>
            <person name="Nordberg H.P."/>
            <person name="Cantor M.N."/>
            <person name="Hua S.X."/>
        </authorList>
    </citation>
    <scope>NUCLEOTIDE SEQUENCE [LARGE SCALE GENOMIC DNA]</scope>
    <source>
        <strain evidence="1 2">441</strain>
    </source>
</reference>
<protein>
    <submittedName>
        <fullName evidence="1">Uncharacterized protein</fullName>
    </submittedName>
</protein>
<dbReference type="HOGENOM" id="CLU_1579155_0_0_1"/>
<accession>A0A0C9YHL5</accession>
<name>A0A0C9YHL5_9AGAM</name>
<dbReference type="Proteomes" id="UP000054018">
    <property type="component" value="Unassembled WGS sequence"/>
</dbReference>
<proteinExistence type="predicted"/>
<dbReference type="OrthoDB" id="3256525at2759"/>
<evidence type="ECO:0000313" key="1">
    <source>
        <dbReference type="EMBL" id="KIK24475.1"/>
    </source>
</evidence>
<keyword evidence="2" id="KW-1185">Reference proteome</keyword>
<dbReference type="EMBL" id="KN833716">
    <property type="protein sequence ID" value="KIK24475.1"/>
    <property type="molecule type" value="Genomic_DNA"/>
</dbReference>
<reference evidence="2" key="2">
    <citation type="submission" date="2015-01" db="EMBL/GenBank/DDBJ databases">
        <title>Evolutionary Origins and Diversification of the Mycorrhizal Mutualists.</title>
        <authorList>
            <consortium name="DOE Joint Genome Institute"/>
            <consortium name="Mycorrhizal Genomics Consortium"/>
            <person name="Kohler A."/>
            <person name="Kuo A."/>
            <person name="Nagy L.G."/>
            <person name="Floudas D."/>
            <person name="Copeland A."/>
            <person name="Barry K.W."/>
            <person name="Cichocki N."/>
            <person name="Veneault-Fourrey C."/>
            <person name="LaButti K."/>
            <person name="Lindquist E.A."/>
            <person name="Lipzen A."/>
            <person name="Lundell T."/>
            <person name="Morin E."/>
            <person name="Murat C."/>
            <person name="Riley R."/>
            <person name="Ohm R."/>
            <person name="Sun H."/>
            <person name="Tunlid A."/>
            <person name="Henrissat B."/>
            <person name="Grigoriev I.V."/>
            <person name="Hibbett D.S."/>
            <person name="Martin F."/>
        </authorList>
    </citation>
    <scope>NUCLEOTIDE SEQUENCE [LARGE SCALE GENOMIC DNA]</scope>
    <source>
        <strain evidence="2">441</strain>
    </source>
</reference>
<dbReference type="AlphaFoldDB" id="A0A0C9YHL5"/>
<sequence length="169" mass="19282">MYDGYWIWDGLFRHLATIKQSCPNIRRLTLSLIKFSYLTRDTLSLPPIEYLGLSMFGAFHNKMESESLFSALAILKDTLPTLRVVQLTYPHNVDRLLTAYNEVAIEALEKNLAQCPFRIEDHDGNLLLERLKAVGYNKASALNFRARVSAQDFGWGDAVFCHQVQQPSS</sequence>